<dbReference type="AlphaFoldDB" id="A1TKJ0"/>
<evidence type="ECO:0000313" key="2">
    <source>
        <dbReference type="Proteomes" id="UP000002596"/>
    </source>
</evidence>
<dbReference type="KEGG" id="aav:Aave_0880"/>
<reference evidence="1" key="1">
    <citation type="submission" date="2006-12" db="EMBL/GenBank/DDBJ databases">
        <title>Complete sequence of Acidovorax avenae subsp. citrulli AAC00-1.</title>
        <authorList>
            <consortium name="US DOE Joint Genome Institute"/>
            <person name="Copeland A."/>
            <person name="Lucas S."/>
            <person name="Lapidus A."/>
            <person name="Barry K."/>
            <person name="Detter J.C."/>
            <person name="Glavina del Rio T."/>
            <person name="Dalin E."/>
            <person name="Tice H."/>
            <person name="Pitluck S."/>
            <person name="Kiss H."/>
            <person name="Brettin T."/>
            <person name="Bruce D."/>
            <person name="Han C."/>
            <person name="Tapia R."/>
            <person name="Gilna P."/>
            <person name="Schmutz J."/>
            <person name="Larimer F."/>
            <person name="Land M."/>
            <person name="Hauser L."/>
            <person name="Kyrpides N."/>
            <person name="Kim E."/>
            <person name="Stahl D."/>
            <person name="Richardson P."/>
        </authorList>
    </citation>
    <scope>NUCLEOTIDE SEQUENCE</scope>
    <source>
        <strain evidence="1">AAC00-1</strain>
    </source>
</reference>
<name>A1TKJ0_PARC0</name>
<dbReference type="STRING" id="397945.Aave_0880"/>
<sequence>MLFSSLRATVLFLWNQQVARAGAAHRLPAAQHAAAGLLPSQQCGGKRACLCACSSSGCCCSRKTTIDPWNPYLPPGGCRPNNGLMRQCSAFAGRGPFL</sequence>
<accession>A1TKJ0</accession>
<organism evidence="1 2">
    <name type="scientific">Paracidovorax citrulli (strain AAC00-1)</name>
    <name type="common">Acidovorax citrulli</name>
    <dbReference type="NCBI Taxonomy" id="397945"/>
    <lineage>
        <taxon>Bacteria</taxon>
        <taxon>Pseudomonadati</taxon>
        <taxon>Pseudomonadota</taxon>
        <taxon>Betaproteobacteria</taxon>
        <taxon>Burkholderiales</taxon>
        <taxon>Comamonadaceae</taxon>
        <taxon>Paracidovorax</taxon>
    </lineage>
</organism>
<proteinExistence type="predicted"/>
<dbReference type="HOGENOM" id="CLU_2327446_0_0_4"/>
<gene>
    <name evidence="1" type="ordered locus">Aave_0880</name>
</gene>
<evidence type="ECO:0000313" key="1">
    <source>
        <dbReference type="EMBL" id="ABM31478.1"/>
    </source>
</evidence>
<dbReference type="EMBL" id="CP000512">
    <property type="protein sequence ID" value="ABM31478.1"/>
    <property type="molecule type" value="Genomic_DNA"/>
</dbReference>
<protein>
    <submittedName>
        <fullName evidence="1">Uncharacterized protein</fullName>
    </submittedName>
</protein>
<dbReference type="Proteomes" id="UP000002596">
    <property type="component" value="Chromosome"/>
</dbReference>